<dbReference type="CDD" id="cd14742">
    <property type="entry name" value="PAAR_RHS"/>
    <property type="match status" value="1"/>
</dbReference>
<dbReference type="Gene3D" id="2.60.200.60">
    <property type="match status" value="1"/>
</dbReference>
<dbReference type="Gene3D" id="2.180.10.10">
    <property type="entry name" value="RHS repeat-associated core"/>
    <property type="match status" value="1"/>
</dbReference>
<evidence type="ECO:0000259" key="2">
    <source>
        <dbReference type="Pfam" id="PF20148"/>
    </source>
</evidence>
<protein>
    <submittedName>
        <fullName evidence="3">Type IV secretion protein Rhs</fullName>
    </submittedName>
</protein>
<feature type="transmembrane region" description="Helical" evidence="1">
    <location>
        <begin position="21"/>
        <end position="49"/>
    </location>
</feature>
<accession>A0A419N1K6</accession>
<comment type="caution">
    <text evidence="3">The sequence shown here is derived from an EMBL/GenBank/DDBJ whole genome shotgun (WGS) entry which is preliminary data.</text>
</comment>
<reference evidence="3 4" key="1">
    <citation type="submission" date="2018-09" db="EMBL/GenBank/DDBJ databases">
        <authorList>
            <person name="Le Fleche-Mateos A."/>
        </authorList>
    </citation>
    <scope>NUCLEOTIDE SEQUENCE [LARGE SCALE GENOMIC DNA]</scope>
    <source>
        <strain evidence="3 4">DSM 27399</strain>
    </source>
</reference>
<evidence type="ECO:0000256" key="1">
    <source>
        <dbReference type="SAM" id="Phobius"/>
    </source>
</evidence>
<feature type="transmembrane region" description="Helical" evidence="1">
    <location>
        <begin position="55"/>
        <end position="77"/>
    </location>
</feature>
<keyword evidence="1" id="KW-1133">Transmembrane helix</keyword>
<dbReference type="EMBL" id="RAHH01000079">
    <property type="protein sequence ID" value="RJT30079.1"/>
    <property type="molecule type" value="Genomic_DNA"/>
</dbReference>
<feature type="domain" description="DUF6531" evidence="2">
    <location>
        <begin position="297"/>
        <end position="370"/>
    </location>
</feature>
<dbReference type="InterPro" id="IPR008727">
    <property type="entry name" value="PAAR_motif"/>
</dbReference>
<feature type="non-terminal residue" evidence="3">
    <location>
        <position position="539"/>
    </location>
</feature>
<organism evidence="3 4">
    <name type="scientific">Rahnella woolbedingensis</name>
    <dbReference type="NCBI Taxonomy" id="1510574"/>
    <lineage>
        <taxon>Bacteria</taxon>
        <taxon>Pseudomonadati</taxon>
        <taxon>Pseudomonadota</taxon>
        <taxon>Gammaproteobacteria</taxon>
        <taxon>Enterobacterales</taxon>
        <taxon>Yersiniaceae</taxon>
        <taxon>Rahnella</taxon>
    </lineage>
</organism>
<dbReference type="AlphaFoldDB" id="A0A419N1K6"/>
<dbReference type="Proteomes" id="UP000284908">
    <property type="component" value="Unassembled WGS sequence"/>
</dbReference>
<proteinExistence type="predicted"/>
<keyword evidence="1" id="KW-0812">Transmembrane</keyword>
<evidence type="ECO:0000313" key="3">
    <source>
        <dbReference type="EMBL" id="RJT30079.1"/>
    </source>
</evidence>
<sequence>MADKYAARLGDPIIHTSVLADIAAVAIQGIAVAAAGAIVAGVAIIAAPLAAASTVVGAVLAAAGGCVGAGLIAGFVLQATGMMDEVVSESEGLASAIFPPSPAGVIATGATNVMTNDIPAARAAGRLLSTTEQAGLTPEPEGERDYVAMLLNGGKAMLKEMINPTVDVPPGPVAPSNMDTVLCEKHPPNPPQYLAEGSSSVSINDLPAVRSDDRTTCGATVSTAASPNVTIGGAAVVVRPIKSGKVPGLDLILMAASLLLTRNPSKMFKKMPCMLMMIGAGMVSSQLAAATHSAMMPVHAATGAKVLGGEEDLDFVLPARFPLHWQRIYNSRNPVTGMFGKGWRTPFETWLVHEGEQVCFHDESGRELRFASLAAGERKFYPDTGLIVAAGDEGQYLVADLDGSVWRLYLPDPLSPQNLRLLSLSDEYGNGVLLDYDEQGRLAGLSDTQDSLRVTLYYQIASQPRCITQITDDSCDTPRILMTYGYSPAGQLARVTDASGVTLREFDYTREGLMAWHLLPSGLRSDYGWQHFADDWRVI</sequence>
<name>A0A419N1K6_9GAMM</name>
<keyword evidence="4" id="KW-1185">Reference proteome</keyword>
<evidence type="ECO:0000313" key="4">
    <source>
        <dbReference type="Proteomes" id="UP000284908"/>
    </source>
</evidence>
<dbReference type="RefSeq" id="WP_208642952.1">
    <property type="nucleotide sequence ID" value="NZ_RAHH01000079.1"/>
</dbReference>
<dbReference type="Pfam" id="PF20148">
    <property type="entry name" value="DUF6531"/>
    <property type="match status" value="1"/>
</dbReference>
<dbReference type="InterPro" id="IPR045351">
    <property type="entry name" value="DUF6531"/>
</dbReference>
<keyword evidence="1" id="KW-0472">Membrane</keyword>
<dbReference type="Pfam" id="PF05488">
    <property type="entry name" value="PAAR_motif"/>
    <property type="match status" value="1"/>
</dbReference>
<gene>
    <name evidence="3" type="ORF">D6C13_25245</name>
</gene>